<dbReference type="EMBL" id="JAAIUW010000003">
    <property type="protein sequence ID" value="KAF7839388.1"/>
    <property type="molecule type" value="Genomic_DNA"/>
</dbReference>
<evidence type="ECO:0000313" key="2">
    <source>
        <dbReference type="Proteomes" id="UP000634136"/>
    </source>
</evidence>
<name>A0A834X7F9_9FABA</name>
<evidence type="ECO:0000313" key="1">
    <source>
        <dbReference type="EMBL" id="KAF7839388.1"/>
    </source>
</evidence>
<protein>
    <submittedName>
        <fullName evidence="1">Uncharacterized protein</fullName>
    </submittedName>
</protein>
<sequence length="66" mass="7141">MGGWLWWCGIRGEGWKGGWLGHGLGEGMEEGGREKRDGGLGLVLGVHDLVGEEERGSRFLVKFSGV</sequence>
<organism evidence="1 2">
    <name type="scientific">Senna tora</name>
    <dbReference type="NCBI Taxonomy" id="362788"/>
    <lineage>
        <taxon>Eukaryota</taxon>
        <taxon>Viridiplantae</taxon>
        <taxon>Streptophyta</taxon>
        <taxon>Embryophyta</taxon>
        <taxon>Tracheophyta</taxon>
        <taxon>Spermatophyta</taxon>
        <taxon>Magnoliopsida</taxon>
        <taxon>eudicotyledons</taxon>
        <taxon>Gunneridae</taxon>
        <taxon>Pentapetalae</taxon>
        <taxon>rosids</taxon>
        <taxon>fabids</taxon>
        <taxon>Fabales</taxon>
        <taxon>Fabaceae</taxon>
        <taxon>Caesalpinioideae</taxon>
        <taxon>Cassia clade</taxon>
        <taxon>Senna</taxon>
    </lineage>
</organism>
<reference evidence="1" key="1">
    <citation type="submission" date="2020-09" db="EMBL/GenBank/DDBJ databases">
        <title>Genome-Enabled Discovery of Anthraquinone Biosynthesis in Senna tora.</title>
        <authorList>
            <person name="Kang S.-H."/>
            <person name="Pandey R.P."/>
            <person name="Lee C.-M."/>
            <person name="Sim J.-S."/>
            <person name="Jeong J.-T."/>
            <person name="Choi B.-S."/>
            <person name="Jung M."/>
            <person name="Ginzburg D."/>
            <person name="Zhao K."/>
            <person name="Won S.Y."/>
            <person name="Oh T.-J."/>
            <person name="Yu Y."/>
            <person name="Kim N.-H."/>
            <person name="Lee O.R."/>
            <person name="Lee T.-H."/>
            <person name="Bashyal P."/>
            <person name="Kim T.-S."/>
            <person name="Lee W.-H."/>
            <person name="Kawkins C."/>
            <person name="Kim C.-K."/>
            <person name="Kim J.S."/>
            <person name="Ahn B.O."/>
            <person name="Rhee S.Y."/>
            <person name="Sohng J.K."/>
        </authorList>
    </citation>
    <scope>NUCLEOTIDE SEQUENCE</scope>
    <source>
        <tissue evidence="1">Leaf</tissue>
    </source>
</reference>
<proteinExistence type="predicted"/>
<keyword evidence="2" id="KW-1185">Reference proteome</keyword>
<accession>A0A834X7F9</accession>
<gene>
    <name evidence="1" type="ORF">G2W53_007870</name>
</gene>
<dbReference type="AlphaFoldDB" id="A0A834X7F9"/>
<dbReference type="Proteomes" id="UP000634136">
    <property type="component" value="Unassembled WGS sequence"/>
</dbReference>
<comment type="caution">
    <text evidence="1">The sequence shown here is derived from an EMBL/GenBank/DDBJ whole genome shotgun (WGS) entry which is preliminary data.</text>
</comment>